<feature type="signal peptide" evidence="1">
    <location>
        <begin position="1"/>
        <end position="18"/>
    </location>
</feature>
<dbReference type="OrthoDB" id="5797168at2759"/>
<keyword evidence="1" id="KW-0732">Signal</keyword>
<gene>
    <name evidence="3" type="ORF">CBOVIS_LOCUS2074</name>
</gene>
<dbReference type="Pfam" id="PF01579">
    <property type="entry name" value="DUF19"/>
    <property type="match status" value="1"/>
</dbReference>
<protein>
    <recommendedName>
        <fullName evidence="2">T20D4.11-like domain-containing protein</fullName>
    </recommendedName>
</protein>
<evidence type="ECO:0000259" key="2">
    <source>
        <dbReference type="Pfam" id="PF01579"/>
    </source>
</evidence>
<reference evidence="3 4" key="1">
    <citation type="submission" date="2020-04" db="EMBL/GenBank/DDBJ databases">
        <authorList>
            <person name="Laetsch R D."/>
            <person name="Stevens L."/>
            <person name="Kumar S."/>
            <person name="Blaxter L. M."/>
        </authorList>
    </citation>
    <scope>NUCLEOTIDE SEQUENCE [LARGE SCALE GENOMIC DNA]</scope>
</reference>
<sequence length="132" mass="15030">MPRRLLLLLFIGLVASEARDVARYLKQCGFVTSLKTTKCVFVSRQRAADIRRGFQKNVAVQKQLKNLAKMATKNVTKVKEACIEAVECIEELKCPPASDDFRDVTEFCWRAKFARGSYANMDCVKLTGKRYD</sequence>
<dbReference type="EMBL" id="CADEPM010000001">
    <property type="protein sequence ID" value="CAB3398838.1"/>
    <property type="molecule type" value="Genomic_DNA"/>
</dbReference>
<dbReference type="InterPro" id="IPR002542">
    <property type="entry name" value="T20D4.11-like_dom"/>
</dbReference>
<dbReference type="AlphaFoldDB" id="A0A8S1EBD7"/>
<name>A0A8S1EBD7_9PELO</name>
<evidence type="ECO:0000313" key="3">
    <source>
        <dbReference type="EMBL" id="CAB3398838.1"/>
    </source>
</evidence>
<feature type="chain" id="PRO_5035908718" description="T20D4.11-like domain-containing protein" evidence="1">
    <location>
        <begin position="19"/>
        <end position="132"/>
    </location>
</feature>
<keyword evidence="4" id="KW-1185">Reference proteome</keyword>
<dbReference type="Proteomes" id="UP000494206">
    <property type="component" value="Unassembled WGS sequence"/>
</dbReference>
<evidence type="ECO:0000256" key="1">
    <source>
        <dbReference type="SAM" id="SignalP"/>
    </source>
</evidence>
<feature type="domain" description="T20D4.11-like" evidence="2">
    <location>
        <begin position="31"/>
        <end position="119"/>
    </location>
</feature>
<comment type="caution">
    <text evidence="3">The sequence shown here is derived from an EMBL/GenBank/DDBJ whole genome shotgun (WGS) entry which is preliminary data.</text>
</comment>
<accession>A0A8S1EBD7</accession>
<evidence type="ECO:0000313" key="4">
    <source>
        <dbReference type="Proteomes" id="UP000494206"/>
    </source>
</evidence>
<organism evidence="3 4">
    <name type="scientific">Caenorhabditis bovis</name>
    <dbReference type="NCBI Taxonomy" id="2654633"/>
    <lineage>
        <taxon>Eukaryota</taxon>
        <taxon>Metazoa</taxon>
        <taxon>Ecdysozoa</taxon>
        <taxon>Nematoda</taxon>
        <taxon>Chromadorea</taxon>
        <taxon>Rhabditida</taxon>
        <taxon>Rhabditina</taxon>
        <taxon>Rhabditomorpha</taxon>
        <taxon>Rhabditoidea</taxon>
        <taxon>Rhabditidae</taxon>
        <taxon>Peloderinae</taxon>
        <taxon>Caenorhabditis</taxon>
    </lineage>
</organism>
<proteinExistence type="predicted"/>